<evidence type="ECO:0000313" key="4">
    <source>
        <dbReference type="Proteomes" id="UP001154329"/>
    </source>
</evidence>
<sequence>MEKSFVVSIVLFAVFIIPEISCEEAKCLEFKELCFEDKECCSDNCEFTGNPRNSYCMEPKNTTLYDPKIEEGLCLYNKSFHEDQSHATYERFGINAAHAILPIFTKVQLKYNNKTIDVTINGFPTESNKTILQLSREAALMLDIADDGYYPCSIGVYEPEPDYVSLKKIVTVTASFCVVVLLIITFL</sequence>
<dbReference type="OrthoDB" id="6621030at2759"/>
<feature type="chain" id="PRO_5040423842" description="RlpA-like protein double-psi beta-barrel domain-containing protein" evidence="1">
    <location>
        <begin position="23"/>
        <end position="187"/>
    </location>
</feature>
<dbReference type="EMBL" id="OU899034">
    <property type="protein sequence ID" value="CAH1716793.1"/>
    <property type="molecule type" value="Genomic_DNA"/>
</dbReference>
<reference evidence="3" key="2">
    <citation type="submission" date="2022-10" db="EMBL/GenBank/DDBJ databases">
        <authorList>
            <consortium name="ENA_rothamsted_submissions"/>
            <consortium name="culmorum"/>
            <person name="King R."/>
        </authorList>
    </citation>
    <scope>NUCLEOTIDE SEQUENCE</scope>
</reference>
<organism evidence="3 4">
    <name type="scientific">Aphis gossypii</name>
    <name type="common">Cotton aphid</name>
    <dbReference type="NCBI Taxonomy" id="80765"/>
    <lineage>
        <taxon>Eukaryota</taxon>
        <taxon>Metazoa</taxon>
        <taxon>Ecdysozoa</taxon>
        <taxon>Arthropoda</taxon>
        <taxon>Hexapoda</taxon>
        <taxon>Insecta</taxon>
        <taxon>Pterygota</taxon>
        <taxon>Neoptera</taxon>
        <taxon>Paraneoptera</taxon>
        <taxon>Hemiptera</taxon>
        <taxon>Sternorrhyncha</taxon>
        <taxon>Aphidomorpha</taxon>
        <taxon>Aphidoidea</taxon>
        <taxon>Aphididae</taxon>
        <taxon>Aphidini</taxon>
        <taxon>Aphis</taxon>
        <taxon>Aphis</taxon>
    </lineage>
</organism>
<dbReference type="Pfam" id="PF03330">
    <property type="entry name" value="DPBB_1"/>
    <property type="match status" value="1"/>
</dbReference>
<evidence type="ECO:0000313" key="3">
    <source>
        <dbReference type="EMBL" id="CAH1716793.1"/>
    </source>
</evidence>
<feature type="domain" description="RlpA-like protein double-psi beta-barrel" evidence="2">
    <location>
        <begin position="80"/>
        <end position="152"/>
    </location>
</feature>
<dbReference type="InterPro" id="IPR036908">
    <property type="entry name" value="RlpA-like_sf"/>
</dbReference>
<proteinExistence type="predicted"/>
<reference evidence="3" key="1">
    <citation type="submission" date="2022-02" db="EMBL/GenBank/DDBJ databases">
        <authorList>
            <person name="King R."/>
        </authorList>
    </citation>
    <scope>NUCLEOTIDE SEQUENCE</scope>
</reference>
<evidence type="ECO:0000259" key="2">
    <source>
        <dbReference type="Pfam" id="PF03330"/>
    </source>
</evidence>
<feature type="signal peptide" evidence="1">
    <location>
        <begin position="1"/>
        <end position="22"/>
    </location>
</feature>
<accession>A0A9P0IUR9</accession>
<dbReference type="Proteomes" id="UP001154329">
    <property type="component" value="Chromosome 1"/>
</dbReference>
<protein>
    <recommendedName>
        <fullName evidence="2">RlpA-like protein double-psi beta-barrel domain-containing protein</fullName>
    </recommendedName>
</protein>
<keyword evidence="4" id="KW-1185">Reference proteome</keyword>
<evidence type="ECO:0000256" key="1">
    <source>
        <dbReference type="SAM" id="SignalP"/>
    </source>
</evidence>
<dbReference type="AlphaFoldDB" id="A0A9P0IUR9"/>
<gene>
    <name evidence="3" type="ORF">APHIGO_LOCUS3711</name>
</gene>
<keyword evidence="1" id="KW-0732">Signal</keyword>
<name>A0A9P0IUR9_APHGO</name>
<dbReference type="Gene3D" id="2.40.40.10">
    <property type="entry name" value="RlpA-like domain"/>
    <property type="match status" value="1"/>
</dbReference>
<dbReference type="InterPro" id="IPR009009">
    <property type="entry name" value="RlpA-like_DPBB"/>
</dbReference>